<protein>
    <recommendedName>
        <fullName evidence="5">WD40-like Beta Propeller Repeat</fullName>
    </recommendedName>
</protein>
<dbReference type="Gene3D" id="2.120.10.30">
    <property type="entry name" value="TolB, C-terminal domain"/>
    <property type="match status" value="1"/>
</dbReference>
<sequence length="399" mass="42856">MPESIRTLLHDIGGDDPGPSRDLAAGAVSRARSIGRRRFAAGAIGAVTALALAGAGTAGLIGNRDGDGTPPVGDPTTVEEPSPDEDSDNVDGAEEITTECGMRPQDWADQGFEFPAMDGSGTLRSLDEIPENPIYRLTDAEAGPSSWWIFADGTAEGIDAGGEYEYHVAPDSNRVIAVNRADGCGAAYVEIGYDSANPNLAAFSVEPVHCPIRWSPDSDKVLFTEPVGFEDPKSYMLNVATGEITEVAEELYCGGVWLPDSEHVWTGDTVMRPDGSDAVALPGLSRDVEGDDLWWPTGIAADRGEVCIQEYRAEEGDIDPWKCEYYVDAETGRPLELPVSGDGDEQVVFLDDGKMLILVEDGGTTTQYLVGQDGNVIDERELPAEYQEVVIELVSYYPW</sequence>
<evidence type="ECO:0008006" key="5">
    <source>
        <dbReference type="Google" id="ProtNLM"/>
    </source>
</evidence>
<dbReference type="EMBL" id="JBHRWO010000015">
    <property type="protein sequence ID" value="MFC3494325.1"/>
    <property type="molecule type" value="Genomic_DNA"/>
</dbReference>
<evidence type="ECO:0000256" key="1">
    <source>
        <dbReference type="SAM" id="MobiDB-lite"/>
    </source>
</evidence>
<keyword evidence="2" id="KW-1133">Transmembrane helix</keyword>
<dbReference type="RefSeq" id="WP_387977965.1">
    <property type="nucleotide sequence ID" value="NZ_JBHRWO010000015.1"/>
</dbReference>
<feature type="region of interest" description="Disordered" evidence="1">
    <location>
        <begin position="1"/>
        <end position="23"/>
    </location>
</feature>
<accession>A0ABV7Q4F6</accession>
<proteinExistence type="predicted"/>
<feature type="transmembrane region" description="Helical" evidence="2">
    <location>
        <begin position="39"/>
        <end position="61"/>
    </location>
</feature>
<dbReference type="Proteomes" id="UP001595712">
    <property type="component" value="Unassembled WGS sequence"/>
</dbReference>
<organism evidence="3 4">
    <name type="scientific">Glycomyces rhizosphaerae</name>
    <dbReference type="NCBI Taxonomy" id="2054422"/>
    <lineage>
        <taxon>Bacteria</taxon>
        <taxon>Bacillati</taxon>
        <taxon>Actinomycetota</taxon>
        <taxon>Actinomycetes</taxon>
        <taxon>Glycomycetales</taxon>
        <taxon>Glycomycetaceae</taxon>
        <taxon>Glycomyces</taxon>
    </lineage>
</organism>
<keyword evidence="2" id="KW-0812">Transmembrane</keyword>
<dbReference type="InterPro" id="IPR011042">
    <property type="entry name" value="6-blade_b-propeller_TolB-like"/>
</dbReference>
<gene>
    <name evidence="3" type="ORF">ACFO8M_17715</name>
</gene>
<evidence type="ECO:0000256" key="2">
    <source>
        <dbReference type="SAM" id="Phobius"/>
    </source>
</evidence>
<feature type="region of interest" description="Disordered" evidence="1">
    <location>
        <begin position="61"/>
        <end position="91"/>
    </location>
</feature>
<dbReference type="SUPFAM" id="SSF69304">
    <property type="entry name" value="Tricorn protease N-terminal domain"/>
    <property type="match status" value="1"/>
</dbReference>
<evidence type="ECO:0000313" key="4">
    <source>
        <dbReference type="Proteomes" id="UP001595712"/>
    </source>
</evidence>
<feature type="compositionally biased region" description="Acidic residues" evidence="1">
    <location>
        <begin position="81"/>
        <end position="91"/>
    </location>
</feature>
<name>A0ABV7Q4F6_9ACTN</name>
<keyword evidence="2" id="KW-0472">Membrane</keyword>
<reference evidence="4" key="1">
    <citation type="journal article" date="2019" name="Int. J. Syst. Evol. Microbiol.">
        <title>The Global Catalogue of Microorganisms (GCM) 10K type strain sequencing project: providing services to taxonomists for standard genome sequencing and annotation.</title>
        <authorList>
            <consortium name="The Broad Institute Genomics Platform"/>
            <consortium name="The Broad Institute Genome Sequencing Center for Infectious Disease"/>
            <person name="Wu L."/>
            <person name="Ma J."/>
        </authorList>
    </citation>
    <scope>NUCLEOTIDE SEQUENCE [LARGE SCALE GENOMIC DNA]</scope>
    <source>
        <strain evidence="4">CGMCC 4.7396</strain>
    </source>
</reference>
<evidence type="ECO:0000313" key="3">
    <source>
        <dbReference type="EMBL" id="MFC3494325.1"/>
    </source>
</evidence>
<keyword evidence="4" id="KW-1185">Reference proteome</keyword>
<comment type="caution">
    <text evidence="3">The sequence shown here is derived from an EMBL/GenBank/DDBJ whole genome shotgun (WGS) entry which is preliminary data.</text>
</comment>